<evidence type="ECO:0000313" key="2">
    <source>
        <dbReference type="Proteomes" id="UP001162992"/>
    </source>
</evidence>
<keyword evidence="2" id="KW-1185">Reference proteome</keyword>
<sequence length="344" mass="37690">MEASTTRDKKGKEQMRTDDAREWAGPDLKKTKMASGSGGSLANWWTKLGMQMRLLRSALRASSPGPQLDLELHELLLNCLSLYNSSTSSEICIDKDGPTVISDKNSGQHSSSLEGAFIWLGGWRPTSALVLVYSVLGGESQGKSFSPAALLQTPTSELSDKQLPKMVNLQKHTQKAEQELSSKFAMFQMLLTDQIVVKALVSEEASIETNYSEAHKAIQSKIENLQELLKHAENLRLQTLQELFNLLTPVQSARCSIAAFELVFALKTLSTTQFGDSFSVHQQHKSISASSSEVSGTTTSNILLEGSDLYDTKCLSKSVDDNPVTLNTLNTSMEPLHFQVAGEM</sequence>
<name>A0ACC2AYJ3_DIPCM</name>
<comment type="caution">
    <text evidence="1">The sequence shown here is derived from an EMBL/GenBank/DDBJ whole genome shotgun (WGS) entry which is preliminary data.</text>
</comment>
<gene>
    <name evidence="1" type="ORF">O6H91_18G016900</name>
</gene>
<reference evidence="2" key="1">
    <citation type="journal article" date="2024" name="Proc. Natl. Acad. Sci. U.S.A.">
        <title>Extraordinary preservation of gene collinearity over three hundred million years revealed in homosporous lycophytes.</title>
        <authorList>
            <person name="Li C."/>
            <person name="Wickell D."/>
            <person name="Kuo L.Y."/>
            <person name="Chen X."/>
            <person name="Nie B."/>
            <person name="Liao X."/>
            <person name="Peng D."/>
            <person name="Ji J."/>
            <person name="Jenkins J."/>
            <person name="Williams M."/>
            <person name="Shu S."/>
            <person name="Plott C."/>
            <person name="Barry K."/>
            <person name="Rajasekar S."/>
            <person name="Grimwood J."/>
            <person name="Han X."/>
            <person name="Sun S."/>
            <person name="Hou Z."/>
            <person name="He W."/>
            <person name="Dai G."/>
            <person name="Sun C."/>
            <person name="Schmutz J."/>
            <person name="Leebens-Mack J.H."/>
            <person name="Li F.W."/>
            <person name="Wang L."/>
        </authorList>
    </citation>
    <scope>NUCLEOTIDE SEQUENCE [LARGE SCALE GENOMIC DNA]</scope>
    <source>
        <strain evidence="2">cv. PW_Plant_1</strain>
    </source>
</reference>
<protein>
    <submittedName>
        <fullName evidence="1">Uncharacterized protein</fullName>
    </submittedName>
</protein>
<accession>A0ACC2AYJ3</accession>
<evidence type="ECO:0000313" key="1">
    <source>
        <dbReference type="EMBL" id="KAJ7522556.1"/>
    </source>
</evidence>
<dbReference type="Proteomes" id="UP001162992">
    <property type="component" value="Chromosome 18"/>
</dbReference>
<dbReference type="EMBL" id="CM055109">
    <property type="protein sequence ID" value="KAJ7522556.1"/>
    <property type="molecule type" value="Genomic_DNA"/>
</dbReference>
<organism evidence="1 2">
    <name type="scientific">Diphasiastrum complanatum</name>
    <name type="common">Issler's clubmoss</name>
    <name type="synonym">Lycopodium complanatum</name>
    <dbReference type="NCBI Taxonomy" id="34168"/>
    <lineage>
        <taxon>Eukaryota</taxon>
        <taxon>Viridiplantae</taxon>
        <taxon>Streptophyta</taxon>
        <taxon>Embryophyta</taxon>
        <taxon>Tracheophyta</taxon>
        <taxon>Lycopodiopsida</taxon>
        <taxon>Lycopodiales</taxon>
        <taxon>Lycopodiaceae</taxon>
        <taxon>Lycopodioideae</taxon>
        <taxon>Diphasiastrum</taxon>
    </lineage>
</organism>
<proteinExistence type="predicted"/>